<dbReference type="GO" id="GO:0005654">
    <property type="term" value="C:nucleoplasm"/>
    <property type="evidence" value="ECO:0000318"/>
    <property type="project" value="GO_Central"/>
</dbReference>
<dbReference type="CDD" id="cd07656">
    <property type="entry name" value="F-BAR_srGAP"/>
    <property type="match status" value="1"/>
</dbReference>
<evidence type="ECO:0000256" key="4">
    <source>
        <dbReference type="PROSITE-ProRule" id="PRU00192"/>
    </source>
</evidence>
<dbReference type="GO" id="GO:0005096">
    <property type="term" value="F:GTPase activator activity"/>
    <property type="evidence" value="ECO:0000318"/>
    <property type="project" value="GO_Central"/>
</dbReference>
<protein>
    <submittedName>
        <fullName evidence="11">Rho GTPase-activating protein 4 isoform X1</fullName>
    </submittedName>
</protein>
<evidence type="ECO:0000259" key="9">
    <source>
        <dbReference type="PROSITE" id="PS51741"/>
    </source>
</evidence>
<evidence type="ECO:0000256" key="5">
    <source>
        <dbReference type="PROSITE-ProRule" id="PRU01077"/>
    </source>
</evidence>
<dbReference type="FunFam" id="1.10.555.10:FF:000010">
    <property type="entry name" value="SLIT-ROBO Rho GTPase-activating protein 1 isoform 2"/>
    <property type="match status" value="1"/>
</dbReference>
<dbReference type="GO" id="GO:0051963">
    <property type="term" value="P:regulation of synapse assembly"/>
    <property type="evidence" value="ECO:0000318"/>
    <property type="project" value="GO_Central"/>
</dbReference>
<dbReference type="InterPro" id="IPR001452">
    <property type="entry name" value="SH3_domain"/>
</dbReference>
<dbReference type="Pfam" id="PF00620">
    <property type="entry name" value="RhoGAP"/>
    <property type="match status" value="1"/>
</dbReference>
<dbReference type="RefSeq" id="XP_041431151.1">
    <property type="nucleotide sequence ID" value="XM_041575217.1"/>
</dbReference>
<dbReference type="KEGG" id="xla:108700039"/>
<dbReference type="Pfam" id="PF00611">
    <property type="entry name" value="FCH"/>
    <property type="match status" value="1"/>
</dbReference>
<evidence type="ECO:0000256" key="6">
    <source>
        <dbReference type="SAM" id="MobiDB-lite"/>
    </source>
</evidence>
<dbReference type="SUPFAM" id="SSF50044">
    <property type="entry name" value="SH3-domain"/>
    <property type="match status" value="1"/>
</dbReference>
<accession>A0A8J1LPT7</accession>
<dbReference type="SMART" id="SM00055">
    <property type="entry name" value="FCH"/>
    <property type="match status" value="1"/>
</dbReference>
<feature type="region of interest" description="Disordered" evidence="6">
    <location>
        <begin position="838"/>
        <end position="857"/>
    </location>
</feature>
<dbReference type="InterPro" id="IPR035678">
    <property type="entry name" value="srGAP4_SH3"/>
</dbReference>
<dbReference type="SMART" id="SM00326">
    <property type="entry name" value="SH3"/>
    <property type="match status" value="1"/>
</dbReference>
<dbReference type="SMART" id="SM00324">
    <property type="entry name" value="RhoGAP"/>
    <property type="match status" value="1"/>
</dbReference>
<proteinExistence type="predicted"/>
<dbReference type="InterPro" id="IPR031160">
    <property type="entry name" value="F_BAR_dom"/>
</dbReference>
<feature type="compositionally biased region" description="Polar residues" evidence="6">
    <location>
        <begin position="977"/>
        <end position="987"/>
    </location>
</feature>
<feature type="compositionally biased region" description="Low complexity" evidence="6">
    <location>
        <begin position="407"/>
        <end position="421"/>
    </location>
</feature>
<dbReference type="GO" id="GO:0007165">
    <property type="term" value="P:signal transduction"/>
    <property type="evidence" value="ECO:0007669"/>
    <property type="project" value="InterPro"/>
</dbReference>
<evidence type="ECO:0000259" key="8">
    <source>
        <dbReference type="PROSITE" id="PS50238"/>
    </source>
</evidence>
<feature type="region of interest" description="Disordered" evidence="6">
    <location>
        <begin position="184"/>
        <end position="210"/>
    </location>
</feature>
<dbReference type="PROSITE" id="PS51741">
    <property type="entry name" value="F_BAR"/>
    <property type="match status" value="1"/>
</dbReference>
<evidence type="ECO:0000256" key="1">
    <source>
        <dbReference type="ARBA" id="ARBA00022443"/>
    </source>
</evidence>
<dbReference type="InterPro" id="IPR000198">
    <property type="entry name" value="RhoGAP_dom"/>
</dbReference>
<dbReference type="PANTHER" id="PTHR14166">
    <property type="entry name" value="SLIT-ROBO RHO GTPASE ACTIVATING PROTEIN"/>
    <property type="match status" value="1"/>
</dbReference>
<dbReference type="InterPro" id="IPR008936">
    <property type="entry name" value="Rho_GTPase_activation_prot"/>
</dbReference>
<dbReference type="GeneID" id="108700039"/>
<sequence>MASHGKPRRDRTSEYENQIKEIRAQLTDQVKCLDTQVDFRQLLLQDMSEFLRRKAEINLEYSRSLEKLSDRFSSKIRNSKDHHIFRKEQNLLSPVNCWYTILNHTRQESRDHGALSDMYTSHLIPRLAHIGEDLSRLSKKSKEVGLQQQEDLLKLVSELQGAMKTYQLHHSDCMYAEHKLKEAEKQDEKRTGKLGEHTASSPVADRGQRWSSLKKSERLVEKRLKKYLENSQKCTKARNEYLINLNTVNNNIENFFIHDINDLIDCCDLGFHLSISKTMRVYLQAEERVQMSRQQSLQAVEGAVDNLNSQADKNKLFEMYSEAFSRPTKFEYQPHEGDEVSEVRSEPLLHQELVSRLQHIKSRLESEHLETEEVKKTLKATLQSLLDLIGIDEFDLLEVFQSSQSTESLKSTESDTSTKTSTAKRRANQQDTENFYVSKFQKYLLGRSTICKLQAKYDLLTEAIEKAAVMDSNISGQQSSTSKSLRVKRQHPTSQYNHKLFNGDLEEFVQSSGQAIPRVVSSCIRFINLHGLQHEGIFRVPGSQAQVNEIRSSFERGEDPLDDNCSGHDVDSVAGVLKLYFRGLEKPLFPPEMFNDLLYCIQLETPQERITHLRKLVSQLPPPVTLVLRYLFAFLNHLSQYSDENMMDPYNIAVCFGPTLVSIPEGQDPVSVQAHVNEVVKTIIIYQERIFPGTTELEGAVYEKCMMVEEDEEYCEPLAIDAPIDESEQEQQQELVLSEDELEPIEAIARFDYLSQTSQELSFKKGDILLLHGKATGDWWRGEIVGTLGLIPHKYISIPEGAEKRLEQRCQKKEFESGAAHTTDDGLKEPCRLRLNSDSACSPRKHSEGSPIRKLNSPFMDNVRHPFPLAFPATPRMGGHMESCCEIMNQTKSIAYVSRVQHGTGERRNLIDSASKSTTATKTWQNDRQCIEVDKDVTKNMHSVFKELLGKTALKQVNVEDPVDPVKAGKPQEIKQLAQSSSVQSRGSPAVKKAASGRTVFGTRR</sequence>
<dbReference type="Pfam" id="PF00018">
    <property type="entry name" value="SH3_1"/>
    <property type="match status" value="1"/>
</dbReference>
<dbReference type="Gene3D" id="1.20.1270.60">
    <property type="entry name" value="Arfaptin homology (AH) domain/BAR domain"/>
    <property type="match status" value="1"/>
</dbReference>
<evidence type="ECO:0000256" key="2">
    <source>
        <dbReference type="ARBA" id="ARBA00022468"/>
    </source>
</evidence>
<feature type="region of interest" description="Disordered" evidence="6">
    <location>
        <begin position="407"/>
        <end position="428"/>
    </location>
</feature>
<feature type="compositionally biased region" description="Basic and acidic residues" evidence="6">
    <location>
        <begin position="184"/>
        <end position="196"/>
    </location>
</feature>
<dbReference type="GO" id="GO:0030336">
    <property type="term" value="P:negative regulation of cell migration"/>
    <property type="evidence" value="ECO:0000318"/>
    <property type="project" value="GO_Central"/>
</dbReference>
<evidence type="ECO:0000313" key="11">
    <source>
        <dbReference type="RefSeq" id="XP_041431151.1"/>
    </source>
</evidence>
<dbReference type="CDD" id="cd11956">
    <property type="entry name" value="SH3_srGAP4"/>
    <property type="match status" value="1"/>
</dbReference>
<dbReference type="SUPFAM" id="SSF48350">
    <property type="entry name" value="GTPase activation domain, GAP"/>
    <property type="match status" value="1"/>
</dbReference>
<dbReference type="Gene3D" id="1.10.555.10">
    <property type="entry name" value="Rho GTPase activation protein"/>
    <property type="match status" value="1"/>
</dbReference>
<keyword evidence="10" id="KW-1185">Reference proteome</keyword>
<evidence type="ECO:0000259" key="7">
    <source>
        <dbReference type="PROSITE" id="PS50002"/>
    </source>
</evidence>
<dbReference type="AlphaFoldDB" id="A0A8J1LPT7"/>
<keyword evidence="2" id="KW-0343">GTPase activation</keyword>
<keyword evidence="3 5" id="KW-0175">Coiled coil</keyword>
<feature type="region of interest" description="Disordered" evidence="6">
    <location>
        <begin position="963"/>
        <end position="1005"/>
    </location>
</feature>
<feature type="domain" description="F-BAR" evidence="9">
    <location>
        <begin position="20"/>
        <end position="312"/>
    </location>
</feature>
<reference evidence="11" key="1">
    <citation type="submission" date="2025-08" db="UniProtKB">
        <authorList>
            <consortium name="RefSeq"/>
        </authorList>
    </citation>
    <scope>IDENTIFICATION</scope>
    <source>
        <strain evidence="11">J_2021</strain>
        <tissue evidence="11">Erythrocytes</tissue>
    </source>
</reference>
<dbReference type="GO" id="GO:0007399">
    <property type="term" value="P:nervous system development"/>
    <property type="evidence" value="ECO:0000318"/>
    <property type="project" value="GO_Central"/>
</dbReference>
<dbReference type="SUPFAM" id="SSF103657">
    <property type="entry name" value="BAR/IMD domain-like"/>
    <property type="match status" value="1"/>
</dbReference>
<dbReference type="InterPro" id="IPR051627">
    <property type="entry name" value="SLIT-ROBO_RhoGAP"/>
</dbReference>
<dbReference type="CDD" id="cd04383">
    <property type="entry name" value="RhoGAP_srGAP"/>
    <property type="match status" value="1"/>
</dbReference>
<gene>
    <name evidence="11" type="primary">arhgap4.S</name>
</gene>
<dbReference type="PROSITE" id="PS50238">
    <property type="entry name" value="RHOGAP"/>
    <property type="match status" value="1"/>
</dbReference>
<dbReference type="CTD" id="108700039"/>
<dbReference type="InterPro" id="IPR001060">
    <property type="entry name" value="FCH_dom"/>
</dbReference>
<feature type="domain" description="SH3" evidence="7">
    <location>
        <begin position="742"/>
        <end position="801"/>
    </location>
</feature>
<dbReference type="InterPro" id="IPR027267">
    <property type="entry name" value="AH/BAR_dom_sf"/>
</dbReference>
<dbReference type="InterPro" id="IPR036028">
    <property type="entry name" value="SH3-like_dom_sf"/>
</dbReference>
<dbReference type="PROSITE" id="PS50002">
    <property type="entry name" value="SH3"/>
    <property type="match status" value="1"/>
</dbReference>
<dbReference type="GO" id="GO:0005737">
    <property type="term" value="C:cytoplasm"/>
    <property type="evidence" value="ECO:0000318"/>
    <property type="project" value="GO_Central"/>
</dbReference>
<dbReference type="OrthoDB" id="5981864at2759"/>
<dbReference type="FunFam" id="2.30.30.40:FF:000136">
    <property type="entry name" value="Rho GTPase activating protein 4"/>
    <property type="match status" value="1"/>
</dbReference>
<feature type="domain" description="Rho-GAP" evidence="8">
    <location>
        <begin position="503"/>
        <end position="691"/>
    </location>
</feature>
<evidence type="ECO:0000313" key="10">
    <source>
        <dbReference type="Proteomes" id="UP000186698"/>
    </source>
</evidence>
<evidence type="ECO:0000256" key="3">
    <source>
        <dbReference type="ARBA" id="ARBA00023054"/>
    </source>
</evidence>
<dbReference type="Proteomes" id="UP000186698">
    <property type="component" value="Chromosome 8S"/>
</dbReference>
<organism evidence="10 11">
    <name type="scientific">Xenopus laevis</name>
    <name type="common">African clawed frog</name>
    <dbReference type="NCBI Taxonomy" id="8355"/>
    <lineage>
        <taxon>Eukaryota</taxon>
        <taxon>Metazoa</taxon>
        <taxon>Chordata</taxon>
        <taxon>Craniata</taxon>
        <taxon>Vertebrata</taxon>
        <taxon>Euteleostomi</taxon>
        <taxon>Amphibia</taxon>
        <taxon>Batrachia</taxon>
        <taxon>Anura</taxon>
        <taxon>Pipoidea</taxon>
        <taxon>Pipidae</taxon>
        <taxon>Xenopodinae</taxon>
        <taxon>Xenopus</taxon>
        <taxon>Xenopus</taxon>
    </lineage>
</organism>
<dbReference type="FunFam" id="1.20.1270.60:FF:000059">
    <property type="entry name" value="Rho GTPase activating protein 4b"/>
    <property type="match status" value="1"/>
</dbReference>
<name>A0A8J1LPT7_XENLA</name>
<keyword evidence="1 4" id="KW-0728">SH3 domain</keyword>
<dbReference type="Gene3D" id="2.30.30.40">
    <property type="entry name" value="SH3 Domains"/>
    <property type="match status" value="1"/>
</dbReference>